<sequence>MWQREKGKNKQGAVELADWTAAAIQSDDMRNHHKDGCVTAHPSPEVNWKCFDVSAWQRPGIRSPPPPLSEIPVALHRVCHGSAVFRSVVVPTSSLACETLRILLDGSPPDVAFFACTRAATRDALCSFHDVDVAKDARHSTLGAAKDAAKVVAALAQVSIVLLGGILLRPGGGSHEGRHRRRPTAATAAVGNGGTGGGRRRDVERA</sequence>
<gene>
    <name evidence="2" type="ORF">IWX46DRAFT_222299</name>
</gene>
<dbReference type="Proteomes" id="UP001365128">
    <property type="component" value="Unassembled WGS sequence"/>
</dbReference>
<protein>
    <submittedName>
        <fullName evidence="2">Uncharacterized protein</fullName>
    </submittedName>
</protein>
<name>A0ABR1MPL8_9PEZI</name>
<organism evidence="2 3">
    <name type="scientific">Phyllosticta citricarpa</name>
    <dbReference type="NCBI Taxonomy" id="55181"/>
    <lineage>
        <taxon>Eukaryota</taxon>
        <taxon>Fungi</taxon>
        <taxon>Dikarya</taxon>
        <taxon>Ascomycota</taxon>
        <taxon>Pezizomycotina</taxon>
        <taxon>Dothideomycetes</taxon>
        <taxon>Dothideomycetes incertae sedis</taxon>
        <taxon>Botryosphaeriales</taxon>
        <taxon>Phyllostictaceae</taxon>
        <taxon>Phyllosticta</taxon>
    </lineage>
</organism>
<reference evidence="2 3" key="1">
    <citation type="submission" date="2024-04" db="EMBL/GenBank/DDBJ databases">
        <title>Phyllosticta paracitricarpa is synonymous to the EU quarantine fungus P. citricarpa based on phylogenomic analyses.</title>
        <authorList>
            <consortium name="Lawrence Berkeley National Laboratory"/>
            <person name="Van Ingen-Buijs V.A."/>
            <person name="Van Westerhoven A.C."/>
            <person name="Haridas S."/>
            <person name="Skiadas P."/>
            <person name="Martin F."/>
            <person name="Groenewald J.Z."/>
            <person name="Crous P.W."/>
            <person name="Seidl M.F."/>
        </authorList>
    </citation>
    <scope>NUCLEOTIDE SEQUENCE [LARGE SCALE GENOMIC DNA]</scope>
    <source>
        <strain evidence="2 3">CBS 122670</strain>
    </source>
</reference>
<evidence type="ECO:0000256" key="1">
    <source>
        <dbReference type="SAM" id="MobiDB-lite"/>
    </source>
</evidence>
<proteinExistence type="predicted"/>
<comment type="caution">
    <text evidence="2">The sequence shown here is derived from an EMBL/GenBank/DDBJ whole genome shotgun (WGS) entry which is preliminary data.</text>
</comment>
<evidence type="ECO:0000313" key="3">
    <source>
        <dbReference type="Proteomes" id="UP001365128"/>
    </source>
</evidence>
<feature type="region of interest" description="Disordered" evidence="1">
    <location>
        <begin position="172"/>
        <end position="206"/>
    </location>
</feature>
<accession>A0ABR1MPL8</accession>
<dbReference type="EMBL" id="JBBPDW010000003">
    <property type="protein sequence ID" value="KAK7554632.1"/>
    <property type="molecule type" value="Genomic_DNA"/>
</dbReference>
<keyword evidence="3" id="KW-1185">Reference proteome</keyword>
<evidence type="ECO:0000313" key="2">
    <source>
        <dbReference type="EMBL" id="KAK7554632.1"/>
    </source>
</evidence>